<feature type="region of interest" description="Disordered" evidence="1">
    <location>
        <begin position="97"/>
        <end position="124"/>
    </location>
</feature>
<dbReference type="EMBL" id="JBJJXI010000082">
    <property type="protein sequence ID" value="KAL3395451.1"/>
    <property type="molecule type" value="Genomic_DNA"/>
</dbReference>
<reference evidence="2 3" key="1">
    <citation type="journal article" date="2024" name="bioRxiv">
        <title>A reference genome for Trichogramma kaykai: A tiny desert-dwelling parasitoid wasp with competing sex-ratio distorters.</title>
        <authorList>
            <person name="Culotta J."/>
            <person name="Lindsey A.R."/>
        </authorList>
    </citation>
    <scope>NUCLEOTIDE SEQUENCE [LARGE SCALE GENOMIC DNA]</scope>
    <source>
        <strain evidence="2 3">KSX58</strain>
    </source>
</reference>
<feature type="compositionally biased region" description="Basic residues" evidence="1">
    <location>
        <begin position="115"/>
        <end position="124"/>
    </location>
</feature>
<keyword evidence="3" id="KW-1185">Reference proteome</keyword>
<dbReference type="AlphaFoldDB" id="A0ABD2WQZ3"/>
<proteinExistence type="predicted"/>
<comment type="caution">
    <text evidence="2">The sequence shown here is derived from an EMBL/GenBank/DDBJ whole genome shotgun (WGS) entry which is preliminary data.</text>
</comment>
<protein>
    <submittedName>
        <fullName evidence="2">Uncharacterized protein</fullName>
    </submittedName>
</protein>
<accession>A0ABD2WQZ3</accession>
<evidence type="ECO:0000313" key="3">
    <source>
        <dbReference type="Proteomes" id="UP001627154"/>
    </source>
</evidence>
<name>A0ABD2WQZ3_9HYME</name>
<evidence type="ECO:0000256" key="1">
    <source>
        <dbReference type="SAM" id="MobiDB-lite"/>
    </source>
</evidence>
<organism evidence="2 3">
    <name type="scientific">Trichogramma kaykai</name>
    <dbReference type="NCBI Taxonomy" id="54128"/>
    <lineage>
        <taxon>Eukaryota</taxon>
        <taxon>Metazoa</taxon>
        <taxon>Ecdysozoa</taxon>
        <taxon>Arthropoda</taxon>
        <taxon>Hexapoda</taxon>
        <taxon>Insecta</taxon>
        <taxon>Pterygota</taxon>
        <taxon>Neoptera</taxon>
        <taxon>Endopterygota</taxon>
        <taxon>Hymenoptera</taxon>
        <taxon>Apocrita</taxon>
        <taxon>Proctotrupomorpha</taxon>
        <taxon>Chalcidoidea</taxon>
        <taxon>Trichogrammatidae</taxon>
        <taxon>Trichogramma</taxon>
    </lineage>
</organism>
<sequence>MNKSNECYIENQVIPHRFTDISLRLNACVTSQLFTESLAREKKTSKFRNILNINKNCGYNIINAGQRRIYYHPRTCAYRVSPATCVKYTHQLQRISSSSRDSNQYASGSLPLAHNRTRRSRSFRSKSQKDDACCCTRAIFRPQRRLAFELAARPDAHGKRGEPPELSSTEALPRPFCRARVPHRYYMKLIQCTFGTSAKSRVAVRSRNRASLRRASRAQTLESFCNADPQRLETIDRILLTVARYVLRSL</sequence>
<gene>
    <name evidence="2" type="ORF">TKK_010551</name>
</gene>
<dbReference type="Proteomes" id="UP001627154">
    <property type="component" value="Unassembled WGS sequence"/>
</dbReference>
<evidence type="ECO:0000313" key="2">
    <source>
        <dbReference type="EMBL" id="KAL3395451.1"/>
    </source>
</evidence>
<feature type="compositionally biased region" description="Polar residues" evidence="1">
    <location>
        <begin position="97"/>
        <end position="107"/>
    </location>
</feature>